<dbReference type="CDD" id="cd06257">
    <property type="entry name" value="DnaJ"/>
    <property type="match status" value="1"/>
</dbReference>
<evidence type="ECO:0000259" key="6">
    <source>
        <dbReference type="PROSITE" id="PS50076"/>
    </source>
</evidence>
<dbReference type="PROSITE" id="PS50076">
    <property type="entry name" value="DNAJ_2"/>
    <property type="match status" value="1"/>
</dbReference>
<dbReference type="PANTHER" id="PTHR44240:SF10">
    <property type="entry name" value="J DOMAIN-CONTAINING PROTEIN"/>
    <property type="match status" value="1"/>
</dbReference>
<dbReference type="HOGENOM" id="CLU_017633_7_1_1"/>
<dbReference type="PRINTS" id="PR00625">
    <property type="entry name" value="JDOMAIN"/>
</dbReference>
<gene>
    <name evidence="8" type="ORF">MELLADRAFT_85592</name>
</gene>
<dbReference type="InterPro" id="IPR052276">
    <property type="entry name" value="Diphthamide-biosynth_chaperone"/>
</dbReference>
<dbReference type="Pfam" id="PF00226">
    <property type="entry name" value="DnaJ"/>
    <property type="match status" value="1"/>
</dbReference>
<evidence type="ECO:0000259" key="7">
    <source>
        <dbReference type="PROSITE" id="PS51074"/>
    </source>
</evidence>
<dbReference type="SMART" id="SM00271">
    <property type="entry name" value="DnaJ"/>
    <property type="match status" value="1"/>
</dbReference>
<dbReference type="PANTHER" id="PTHR44240">
    <property type="entry name" value="DNAJ DOMAIN (PROKARYOTIC HEAT SHOCK PROTEIN)-RELATED"/>
    <property type="match status" value="1"/>
</dbReference>
<dbReference type="GO" id="GO:0046872">
    <property type="term" value="F:metal ion binding"/>
    <property type="evidence" value="ECO:0007669"/>
    <property type="project" value="UniProtKB-KW"/>
</dbReference>
<keyword evidence="5" id="KW-0408">Iron</keyword>
<keyword evidence="9" id="KW-1185">Reference proteome</keyword>
<evidence type="ECO:0000313" key="9">
    <source>
        <dbReference type="Proteomes" id="UP000001072"/>
    </source>
</evidence>
<evidence type="ECO:0000256" key="2">
    <source>
        <dbReference type="ARBA" id="ARBA00006169"/>
    </source>
</evidence>
<dbReference type="GeneID" id="18933894"/>
<dbReference type="Proteomes" id="UP000001072">
    <property type="component" value="Unassembled WGS sequence"/>
</dbReference>
<dbReference type="EMBL" id="GL883240">
    <property type="protein sequence ID" value="EGF97396.1"/>
    <property type="molecule type" value="Genomic_DNA"/>
</dbReference>
<accession>F4SD81</accession>
<keyword evidence="4" id="KW-0479">Metal-binding</keyword>
<name>F4SD81_MELLP</name>
<dbReference type="PROSITE" id="PS51074">
    <property type="entry name" value="DPH_MB"/>
    <property type="match status" value="1"/>
</dbReference>
<protein>
    <recommendedName>
        <fullName evidence="3">Diphthamide biosynthesis protein 4</fullName>
    </recommendedName>
</protein>
<evidence type="ECO:0000256" key="1">
    <source>
        <dbReference type="ARBA" id="ARBA00003474"/>
    </source>
</evidence>
<dbReference type="InterPro" id="IPR036671">
    <property type="entry name" value="DPH_MB_sf"/>
</dbReference>
<dbReference type="eggNOG" id="ENOG502SD2Q">
    <property type="taxonomic scope" value="Eukaryota"/>
</dbReference>
<dbReference type="InterPro" id="IPR036869">
    <property type="entry name" value="J_dom_sf"/>
</dbReference>
<feature type="domain" description="DPH-type MB" evidence="7">
    <location>
        <begin position="98"/>
        <end position="164"/>
    </location>
</feature>
<evidence type="ECO:0000256" key="3">
    <source>
        <dbReference type="ARBA" id="ARBA00021797"/>
    </source>
</evidence>
<dbReference type="RefSeq" id="XP_007419333.1">
    <property type="nucleotide sequence ID" value="XM_007419271.1"/>
</dbReference>
<comment type="similarity">
    <text evidence="2">Belongs to the DPH4 family.</text>
</comment>
<dbReference type="InterPro" id="IPR001623">
    <property type="entry name" value="DnaJ_domain"/>
</dbReference>
<dbReference type="SUPFAM" id="SSF46565">
    <property type="entry name" value="Chaperone J-domain"/>
    <property type="match status" value="1"/>
</dbReference>
<evidence type="ECO:0000256" key="4">
    <source>
        <dbReference type="ARBA" id="ARBA00022723"/>
    </source>
</evidence>
<dbReference type="GO" id="GO:0017183">
    <property type="term" value="P:protein histidyl modification to diphthamide"/>
    <property type="evidence" value="ECO:0007669"/>
    <property type="project" value="UniProtKB-UniPathway"/>
</dbReference>
<sequence>MNKCEELCSHYQTLQLTSNASSSEIRQAYLRLIKLSHPDKNQLCGPTLYESSAQRIIEAYAILADQTKREAYDLKLKLDQSQAVLGSKCQNDTRKPIVSHTVDLSEFTAISTVTKITEHEEPVQQFIYSCRCGGQFMITSQDMESKRDIVGCNGCSLTVKVEFEFDCGDSDSDK</sequence>
<dbReference type="STRING" id="747676.F4SD81"/>
<proteinExistence type="inferred from homology"/>
<dbReference type="UniPathway" id="UPA00559"/>
<reference evidence="9" key="1">
    <citation type="journal article" date="2011" name="Proc. Natl. Acad. Sci. U.S.A.">
        <title>Obligate biotrophy features unraveled by the genomic analysis of rust fungi.</title>
        <authorList>
            <person name="Duplessis S."/>
            <person name="Cuomo C.A."/>
            <person name="Lin Y.-C."/>
            <person name="Aerts A."/>
            <person name="Tisserant E."/>
            <person name="Veneault-Fourrey C."/>
            <person name="Joly D.L."/>
            <person name="Hacquard S."/>
            <person name="Amselem J."/>
            <person name="Cantarel B.L."/>
            <person name="Chiu R."/>
            <person name="Coutinho P.M."/>
            <person name="Feau N."/>
            <person name="Field M."/>
            <person name="Frey P."/>
            <person name="Gelhaye E."/>
            <person name="Goldberg J."/>
            <person name="Grabherr M.G."/>
            <person name="Kodira C.D."/>
            <person name="Kohler A."/>
            <person name="Kuees U."/>
            <person name="Lindquist E.A."/>
            <person name="Lucas S.M."/>
            <person name="Mago R."/>
            <person name="Mauceli E."/>
            <person name="Morin E."/>
            <person name="Murat C."/>
            <person name="Pangilinan J.L."/>
            <person name="Park R."/>
            <person name="Pearson M."/>
            <person name="Quesneville H."/>
            <person name="Rouhier N."/>
            <person name="Sakthikumar S."/>
            <person name="Salamov A.A."/>
            <person name="Schmutz J."/>
            <person name="Selles B."/>
            <person name="Shapiro H."/>
            <person name="Tanguay P."/>
            <person name="Tuskan G.A."/>
            <person name="Henrissat B."/>
            <person name="Van de Peer Y."/>
            <person name="Rouze P."/>
            <person name="Ellis J.G."/>
            <person name="Dodds P.N."/>
            <person name="Schein J.E."/>
            <person name="Zhong S."/>
            <person name="Hamelin R.C."/>
            <person name="Grigoriev I.V."/>
            <person name="Szabo L.J."/>
            <person name="Martin F."/>
        </authorList>
    </citation>
    <scope>NUCLEOTIDE SEQUENCE [LARGE SCALE GENOMIC DNA]</scope>
    <source>
        <strain evidence="9">98AG31 / pathotype 3-4-7</strain>
    </source>
</reference>
<dbReference type="KEGG" id="mlr:MELLADRAFT_85592"/>
<dbReference type="Pfam" id="PF05207">
    <property type="entry name" value="Zn_ribbon_CSL"/>
    <property type="match status" value="1"/>
</dbReference>
<dbReference type="SUPFAM" id="SSF144217">
    <property type="entry name" value="CSL zinc finger"/>
    <property type="match status" value="1"/>
</dbReference>
<dbReference type="InParanoid" id="F4SD81"/>
<dbReference type="Gene3D" id="3.10.660.10">
    <property type="entry name" value="DPH Zinc finger"/>
    <property type="match status" value="1"/>
</dbReference>
<evidence type="ECO:0000256" key="5">
    <source>
        <dbReference type="ARBA" id="ARBA00023004"/>
    </source>
</evidence>
<dbReference type="OrthoDB" id="445556at2759"/>
<organism evidence="9">
    <name type="scientific">Melampsora larici-populina (strain 98AG31 / pathotype 3-4-7)</name>
    <name type="common">Poplar leaf rust fungus</name>
    <dbReference type="NCBI Taxonomy" id="747676"/>
    <lineage>
        <taxon>Eukaryota</taxon>
        <taxon>Fungi</taxon>
        <taxon>Dikarya</taxon>
        <taxon>Basidiomycota</taxon>
        <taxon>Pucciniomycotina</taxon>
        <taxon>Pucciniomycetes</taxon>
        <taxon>Pucciniales</taxon>
        <taxon>Melampsoraceae</taxon>
        <taxon>Melampsora</taxon>
    </lineage>
</organism>
<feature type="domain" description="J" evidence="6">
    <location>
        <begin position="9"/>
        <end position="76"/>
    </location>
</feature>
<comment type="function">
    <text evidence="1">Required for the first step of diphthamide biosynthesis, the transfer of 3-amino-3-carboxypropyl from S-adenosyl-L-methionine to a histidine residue. Diphthamide is a post-translational modification of histidine which occurs in elongation factor 2.</text>
</comment>
<dbReference type="VEuPathDB" id="FungiDB:MELLADRAFT_85592"/>
<dbReference type="FunCoup" id="F4SD81">
    <property type="interactions" value="138"/>
</dbReference>
<evidence type="ECO:0000313" key="8">
    <source>
        <dbReference type="EMBL" id="EGF97396.1"/>
    </source>
</evidence>
<dbReference type="AlphaFoldDB" id="F4SD81"/>
<dbReference type="InterPro" id="IPR007872">
    <property type="entry name" value="DPH_MB_dom"/>
</dbReference>
<dbReference type="Gene3D" id="1.10.287.110">
    <property type="entry name" value="DnaJ domain"/>
    <property type="match status" value="1"/>
</dbReference>